<accession>A0A1I3IST0</accession>
<dbReference type="AlphaFoldDB" id="A0A1I3IST0"/>
<evidence type="ECO:0000313" key="2">
    <source>
        <dbReference type="EMBL" id="SFI51011.1"/>
    </source>
</evidence>
<evidence type="ECO:0000259" key="1">
    <source>
        <dbReference type="Pfam" id="PF07693"/>
    </source>
</evidence>
<dbReference type="Gene3D" id="3.40.50.300">
    <property type="entry name" value="P-loop containing nucleotide triphosphate hydrolases"/>
    <property type="match status" value="1"/>
</dbReference>
<dbReference type="Proteomes" id="UP000198670">
    <property type="component" value="Unassembled WGS sequence"/>
</dbReference>
<evidence type="ECO:0000313" key="3">
    <source>
        <dbReference type="Proteomes" id="UP000198670"/>
    </source>
</evidence>
<organism evidence="2 3">
    <name type="scientific">Parapedobacter indicus</name>
    <dbReference type="NCBI Taxonomy" id="1477437"/>
    <lineage>
        <taxon>Bacteria</taxon>
        <taxon>Pseudomonadati</taxon>
        <taxon>Bacteroidota</taxon>
        <taxon>Sphingobacteriia</taxon>
        <taxon>Sphingobacteriales</taxon>
        <taxon>Sphingobacteriaceae</taxon>
        <taxon>Parapedobacter</taxon>
    </lineage>
</organism>
<dbReference type="RefSeq" id="WP_090626465.1">
    <property type="nucleotide sequence ID" value="NZ_FOQO01000004.1"/>
</dbReference>
<keyword evidence="3" id="KW-1185">Reference proteome</keyword>
<dbReference type="STRING" id="1477437.SAMN05444682_104204"/>
<gene>
    <name evidence="2" type="ORF">SAMN05444682_104204</name>
</gene>
<dbReference type="OrthoDB" id="88903at2"/>
<name>A0A1I3IST0_9SPHI</name>
<dbReference type="EMBL" id="FOQO01000004">
    <property type="protein sequence ID" value="SFI51011.1"/>
    <property type="molecule type" value="Genomic_DNA"/>
</dbReference>
<dbReference type="SUPFAM" id="SSF52540">
    <property type="entry name" value="P-loop containing nucleoside triphosphate hydrolases"/>
    <property type="match status" value="1"/>
</dbReference>
<dbReference type="InterPro" id="IPR011646">
    <property type="entry name" value="KAP_P-loop"/>
</dbReference>
<proteinExistence type="predicted"/>
<dbReference type="PANTHER" id="PTHR22674:SF6">
    <property type="entry name" value="NTPASE KAP FAMILY P-LOOP DOMAIN-CONTAINING PROTEIN 1"/>
    <property type="match status" value="1"/>
</dbReference>
<dbReference type="InterPro" id="IPR052754">
    <property type="entry name" value="NTPase_KAP_P-loop"/>
</dbReference>
<dbReference type="InterPro" id="IPR027417">
    <property type="entry name" value="P-loop_NTPase"/>
</dbReference>
<protein>
    <submittedName>
        <fullName evidence="2">Predicted P-loop ATPase, KAP-like</fullName>
    </submittedName>
</protein>
<dbReference type="PANTHER" id="PTHR22674">
    <property type="entry name" value="NTPASE, KAP FAMILY P-LOOP DOMAIN-CONTAINING 1"/>
    <property type="match status" value="1"/>
</dbReference>
<feature type="domain" description="KAP NTPase" evidence="1">
    <location>
        <begin position="22"/>
        <end position="296"/>
    </location>
</feature>
<reference evidence="2 3" key="1">
    <citation type="submission" date="2016-10" db="EMBL/GenBank/DDBJ databases">
        <authorList>
            <person name="de Groot N.N."/>
        </authorList>
    </citation>
    <scope>NUCLEOTIDE SEQUENCE [LARGE SCALE GENOMIC DNA]</scope>
    <source>
        <strain evidence="2 3">RK1</strain>
    </source>
</reference>
<sequence>MSIHTDKPASLQSEDSFQRYEFAKRVASIAINEDQEKSLIIGLYGKWGEGKTTTLNFIQKELAEDVVIVNFNPWLYTDEQQLLRSFFSTMAQAIDADIKSGKEKIAAMLATYGDAIGDFAEYIPKVGSKFKWLGKVGSKLSTVSIDKLKGRVDTAIRNSGKRIVVFVDDIDRLDIHEIQYVFKLVKLVGDFPHTSYILSFDDEMVAAALSPKYGGDAEAAGYNFLEKIIQVPLRLPNATKKQLSEYSFMLISDALKAAHVSDWEQSLQDFSEIFNTAFLPFMDNPRIAIRYANTLSFSIPLLMGEVNLRDLIVVEGLKVFYPQLHSFVRANPQVFLNSKNSLNWPKQNSDSAKEDINEHLESYPRQKKRVIFELLKSLFPQLSDIYDGRNYFEETREELMKQRRICSPRYFDRYFSYTVQKGEIADGYFSRFLETIETTSVNNIVEELQNMVEQYEPFNVLLKMRMYVDGLSEDQARKLALALSEIGHNFPIEQDLNFATTYSQSANLIIKLVGNVVENQCKLIRNLILNANSLDYALEIYRNALNTNEKRNFEKPIKLDKEHKSGLEEMMVRMFRKQVTDENFFALVQNHHLWWILDWWANGTQAKYLKAFLDDHLGNFDNPDFALNLLKVFVSTTTSHSSSGESVSYKSNLRVNGYAVLKSVVDLDVLNRNLESSYGNHPYADELSNASNTDRLDDSKMVSIFQRYLEEDRGKFNQ</sequence>
<dbReference type="Pfam" id="PF07693">
    <property type="entry name" value="KAP_NTPase"/>
    <property type="match status" value="1"/>
</dbReference>